<comment type="caution">
    <text evidence="1">The sequence shown here is derived from an EMBL/GenBank/DDBJ whole genome shotgun (WGS) entry which is preliminary data.</text>
</comment>
<protein>
    <submittedName>
        <fullName evidence="1">Uncharacterized protein</fullName>
    </submittedName>
</protein>
<dbReference type="EMBL" id="CM037162">
    <property type="protein sequence ID" value="KAH7864200.1"/>
    <property type="molecule type" value="Genomic_DNA"/>
</dbReference>
<accession>A0ACB7ZEC0</accession>
<evidence type="ECO:0000313" key="2">
    <source>
        <dbReference type="Proteomes" id="UP000828048"/>
    </source>
</evidence>
<organism evidence="1 2">
    <name type="scientific">Vaccinium darrowii</name>
    <dbReference type="NCBI Taxonomy" id="229202"/>
    <lineage>
        <taxon>Eukaryota</taxon>
        <taxon>Viridiplantae</taxon>
        <taxon>Streptophyta</taxon>
        <taxon>Embryophyta</taxon>
        <taxon>Tracheophyta</taxon>
        <taxon>Spermatophyta</taxon>
        <taxon>Magnoliopsida</taxon>
        <taxon>eudicotyledons</taxon>
        <taxon>Gunneridae</taxon>
        <taxon>Pentapetalae</taxon>
        <taxon>asterids</taxon>
        <taxon>Ericales</taxon>
        <taxon>Ericaceae</taxon>
        <taxon>Vaccinioideae</taxon>
        <taxon>Vaccinieae</taxon>
        <taxon>Vaccinium</taxon>
    </lineage>
</organism>
<gene>
    <name evidence="1" type="ORF">Vadar_026929</name>
</gene>
<name>A0ACB7ZEC0_9ERIC</name>
<sequence length="447" mass="48616">MKTNSTDPSLAVAAGGGRGGSGGGLNSKVVIGAPQQPSVGNWGGGGAGGGEGTGGIRKKSSRGHHRFIGVRQRQSGRWVAEIKDSLQKVRLWLGTFDTVEEAARAYDDAARALRGVNAHTNFELPRPSSESARGGSNFCVPENAEPFSFEEVCGREEPDGLLGALRAKLFDGKPTLNVLPTLQLNPSRVQSNIGVDNDDNNQNNVFGLMRELSPMASSSTRYEVPLTTLNSFSEITGIVNHYPASNNNLETKMFDHLRFDHDHDHNHQHNQNHLLETVSAGDHRIGMQWQNYSHIASTSTTTTWPRELGSEEVHATWGSNMNHVGHVNLEEDHGLFGHTGDMWQGHTGDLWPGTTHEAMGDMSYSSNSVGDLSIGKNGIVEDMGSMPMVIAVSQGHGTNGWAWRSDQQIVHCDDTNWGSDADASWDLLSMDPLCYRDNVSYRPINPK</sequence>
<reference evidence="1 2" key="1">
    <citation type="journal article" date="2021" name="Hortic Res">
        <title>High-quality reference genome and annotation aids understanding of berry development for evergreen blueberry (Vaccinium darrowii).</title>
        <authorList>
            <person name="Yu J."/>
            <person name="Hulse-Kemp A.M."/>
            <person name="Babiker E."/>
            <person name="Staton M."/>
        </authorList>
    </citation>
    <scope>NUCLEOTIDE SEQUENCE [LARGE SCALE GENOMIC DNA]</scope>
    <source>
        <strain evidence="2">cv. NJ 8807/NJ 8810</strain>
        <tissue evidence="1">Young leaf</tissue>
    </source>
</reference>
<evidence type="ECO:0000313" key="1">
    <source>
        <dbReference type="EMBL" id="KAH7864200.1"/>
    </source>
</evidence>
<dbReference type="Proteomes" id="UP000828048">
    <property type="component" value="Chromosome 12"/>
</dbReference>
<keyword evidence="2" id="KW-1185">Reference proteome</keyword>
<proteinExistence type="predicted"/>